<evidence type="ECO:0000313" key="3">
    <source>
        <dbReference type="Proteomes" id="UP001177003"/>
    </source>
</evidence>
<accession>A0AA35ZB92</accession>
<feature type="compositionally biased region" description="Acidic residues" evidence="1">
    <location>
        <begin position="86"/>
        <end position="98"/>
    </location>
</feature>
<name>A0AA35ZB92_LACSI</name>
<dbReference type="EMBL" id="OX465082">
    <property type="protein sequence ID" value="CAI9289156.1"/>
    <property type="molecule type" value="Genomic_DNA"/>
</dbReference>
<gene>
    <name evidence="2" type="ORF">LSALG_LOCUS28409</name>
</gene>
<dbReference type="Proteomes" id="UP001177003">
    <property type="component" value="Chromosome 6"/>
</dbReference>
<reference evidence="2" key="1">
    <citation type="submission" date="2023-04" db="EMBL/GenBank/DDBJ databases">
        <authorList>
            <person name="Vijverberg K."/>
            <person name="Xiong W."/>
            <person name="Schranz E."/>
        </authorList>
    </citation>
    <scope>NUCLEOTIDE SEQUENCE</scope>
</reference>
<sequence>MRAEPQVQKKVQTHDAFRDRRLYADVKRPGVDMSCIKVGILTTIRRRINKEITILADGRCIKIGIIEFDEEWFPFKFDPPEKISESDDEGDDEVDVDAVSDIWIEEKNEDSMEEGEIDPRDVKVNNNSVDHSRPSWTVSRAPR</sequence>
<evidence type="ECO:0000313" key="2">
    <source>
        <dbReference type="EMBL" id="CAI9289156.1"/>
    </source>
</evidence>
<organism evidence="2 3">
    <name type="scientific">Lactuca saligna</name>
    <name type="common">Willowleaf lettuce</name>
    <dbReference type="NCBI Taxonomy" id="75948"/>
    <lineage>
        <taxon>Eukaryota</taxon>
        <taxon>Viridiplantae</taxon>
        <taxon>Streptophyta</taxon>
        <taxon>Embryophyta</taxon>
        <taxon>Tracheophyta</taxon>
        <taxon>Spermatophyta</taxon>
        <taxon>Magnoliopsida</taxon>
        <taxon>eudicotyledons</taxon>
        <taxon>Gunneridae</taxon>
        <taxon>Pentapetalae</taxon>
        <taxon>asterids</taxon>
        <taxon>campanulids</taxon>
        <taxon>Asterales</taxon>
        <taxon>Asteraceae</taxon>
        <taxon>Cichorioideae</taxon>
        <taxon>Cichorieae</taxon>
        <taxon>Lactucinae</taxon>
        <taxon>Lactuca</taxon>
    </lineage>
</organism>
<dbReference type="AlphaFoldDB" id="A0AA35ZB92"/>
<proteinExistence type="predicted"/>
<evidence type="ECO:0000256" key="1">
    <source>
        <dbReference type="SAM" id="MobiDB-lite"/>
    </source>
</evidence>
<keyword evidence="3" id="KW-1185">Reference proteome</keyword>
<protein>
    <submittedName>
        <fullName evidence="2">Uncharacterized protein</fullName>
    </submittedName>
</protein>
<feature type="region of interest" description="Disordered" evidence="1">
    <location>
        <begin position="79"/>
        <end position="143"/>
    </location>
</feature>
<feature type="compositionally biased region" description="Polar residues" evidence="1">
    <location>
        <begin position="124"/>
        <end position="143"/>
    </location>
</feature>